<gene>
    <name evidence="3" type="ORF">GQ588_00725</name>
</gene>
<dbReference type="AlphaFoldDB" id="A0A857DF83"/>
<feature type="region of interest" description="Disordered" evidence="1">
    <location>
        <begin position="156"/>
        <end position="202"/>
    </location>
</feature>
<organism evidence="3 4">
    <name type="scientific">Dehalobacter restrictus</name>
    <dbReference type="NCBI Taxonomy" id="55583"/>
    <lineage>
        <taxon>Bacteria</taxon>
        <taxon>Bacillati</taxon>
        <taxon>Bacillota</taxon>
        <taxon>Clostridia</taxon>
        <taxon>Eubacteriales</taxon>
        <taxon>Desulfitobacteriaceae</taxon>
        <taxon>Dehalobacter</taxon>
    </lineage>
</organism>
<reference evidence="3 4" key="1">
    <citation type="submission" date="2019-12" db="EMBL/GenBank/DDBJ databases">
        <title>Sequence classification of anaerobic respiratory reductive dehalogenases: First we see many, then we see few.</title>
        <authorList>
            <person name="Molenda O."/>
            <person name="Puentes Jacome L.A."/>
            <person name="Cao X."/>
            <person name="Nesbo C.L."/>
            <person name="Tang S."/>
            <person name="Morson N."/>
            <person name="Patron J."/>
            <person name="Lomheim L."/>
            <person name="Wishart D.S."/>
            <person name="Edwards E.A."/>
        </authorList>
    </citation>
    <scope>NUCLEOTIDE SEQUENCE [LARGE SCALE GENOMIC DNA]</scope>
    <source>
        <strain evidence="3 4">12DCA</strain>
    </source>
</reference>
<sequence length="424" mass="46336">MKPRLSRNIAIAICAVIFCLGIVTYGYAQNASWPGLKIGEDKTPYVAVAVNGEISGDKIILHWDQVDHPKFSGYKVVISKSNPNPKYPDDGYLYYITERTMTSAVINNSEAYKNGDFGEKLVPGEKYYFSITVLYSDKTVPGDSLQLTYPIGTAVSSPEPAEEAIATPAETTQPTKETPATETKPAVKPVVSSSSSSKAPQVTVSTDNNRLIVKWNPIYSESFQGYKVIISKNNSRPAYPSSGYLTYITNQSTSQWVIDNSTAYHGGDFGSYLTPGQAYYVSVTALYSDGRVAGNAVHVTYPADGYDSLAEKEGVRQSLDPIAISATASGSNLILSWTASEAANFEGYKVVISKSNPNPKYPNDGYLEWITDRNRTSVTINADTYYQGDIQGNLVSGEYYYFSISIIYDGWIIVPGPAQYVMIP</sequence>
<dbReference type="SMART" id="SM00060">
    <property type="entry name" value="FN3"/>
    <property type="match status" value="3"/>
</dbReference>
<feature type="domain" description="Fibronectin type-III" evidence="2">
    <location>
        <begin position="318"/>
        <end position="412"/>
    </location>
</feature>
<dbReference type="EMBL" id="CP046996">
    <property type="protein sequence ID" value="QGZ99297.1"/>
    <property type="molecule type" value="Genomic_DNA"/>
</dbReference>
<dbReference type="InterPro" id="IPR013783">
    <property type="entry name" value="Ig-like_fold"/>
</dbReference>
<feature type="compositionally biased region" description="Low complexity" evidence="1">
    <location>
        <begin position="163"/>
        <end position="200"/>
    </location>
</feature>
<feature type="domain" description="Fibronectin type-III" evidence="2">
    <location>
        <begin position="43"/>
        <end position="142"/>
    </location>
</feature>
<dbReference type="Proteomes" id="UP000430508">
    <property type="component" value="Chromosome"/>
</dbReference>
<dbReference type="InterPro" id="IPR003961">
    <property type="entry name" value="FN3_dom"/>
</dbReference>
<protein>
    <submittedName>
        <fullName evidence="3">S-layer protein</fullName>
    </submittedName>
</protein>
<name>A0A857DF83_9FIRM</name>
<feature type="domain" description="Fibronectin type-III" evidence="2">
    <location>
        <begin position="194"/>
        <end position="292"/>
    </location>
</feature>
<dbReference type="RefSeq" id="WP_019224888.1">
    <property type="nucleotide sequence ID" value="NZ_CP046996.1"/>
</dbReference>
<proteinExistence type="predicted"/>
<evidence type="ECO:0000313" key="3">
    <source>
        <dbReference type="EMBL" id="QGZ99297.1"/>
    </source>
</evidence>
<dbReference type="Gene3D" id="2.60.40.10">
    <property type="entry name" value="Immunoglobulins"/>
    <property type="match status" value="2"/>
</dbReference>
<evidence type="ECO:0000256" key="1">
    <source>
        <dbReference type="SAM" id="MobiDB-lite"/>
    </source>
</evidence>
<evidence type="ECO:0000313" key="4">
    <source>
        <dbReference type="Proteomes" id="UP000430508"/>
    </source>
</evidence>
<evidence type="ECO:0000259" key="2">
    <source>
        <dbReference type="SMART" id="SM00060"/>
    </source>
</evidence>
<accession>A0A857DF83</accession>